<evidence type="ECO:0000313" key="7">
    <source>
        <dbReference type="EMBL" id="KXB65587.1"/>
    </source>
</evidence>
<dbReference type="STRING" id="755172.HMPREF1863_01313"/>
<dbReference type="OrthoDB" id="9814936at2"/>
<dbReference type="GO" id="GO:0016491">
    <property type="term" value="F:oxidoreductase activity"/>
    <property type="evidence" value="ECO:0007669"/>
    <property type="project" value="InterPro"/>
</dbReference>
<reference evidence="8" key="1">
    <citation type="submission" date="2016-01" db="EMBL/GenBank/DDBJ databases">
        <authorList>
            <person name="Mitreva M."/>
            <person name="Pepin K.H."/>
            <person name="Mihindukulasuriya K.A."/>
            <person name="Fulton R."/>
            <person name="Fronick C."/>
            <person name="O'Laughlin M."/>
            <person name="Miner T."/>
            <person name="Herter B."/>
            <person name="Rosa B.A."/>
            <person name="Cordes M."/>
            <person name="Tomlinson C."/>
            <person name="Wollam A."/>
            <person name="Palsikar V.B."/>
            <person name="Mardis E.R."/>
            <person name="Wilson R.K."/>
        </authorList>
    </citation>
    <scope>NUCLEOTIDE SEQUENCE [LARGE SCALE GENOMIC DNA]</scope>
    <source>
        <strain evidence="8">DNF00729</strain>
    </source>
</reference>
<evidence type="ECO:0000256" key="5">
    <source>
        <dbReference type="ARBA" id="ARBA00023004"/>
    </source>
</evidence>
<proteinExistence type="inferred from homology"/>
<evidence type="ECO:0000256" key="3">
    <source>
        <dbReference type="ARBA" id="ARBA00022723"/>
    </source>
</evidence>
<dbReference type="Proteomes" id="UP000070442">
    <property type="component" value="Unassembled WGS sequence"/>
</dbReference>
<organism evidence="7 8">
    <name type="scientific">Aedoeadaptatus coxii</name>
    <dbReference type="NCBI Taxonomy" id="755172"/>
    <lineage>
        <taxon>Bacteria</taxon>
        <taxon>Bacillati</taxon>
        <taxon>Bacillota</taxon>
        <taxon>Tissierellia</taxon>
        <taxon>Tissierellales</taxon>
        <taxon>Peptoniphilaceae</taxon>
        <taxon>Aedoeadaptatus</taxon>
    </lineage>
</organism>
<sequence>MSLLTQTVKSGDWKNEKHVPEIEAKLEGGVAKVKVSVGSEIEHPNTLEHHISWIKVFFLPEGGAAPVEVGSYEFNNHGESDVFTVPHVHTTFKTEKPGTVFALSMCNIHGLWENALELK</sequence>
<dbReference type="AlphaFoldDB" id="A0A134AD00"/>
<evidence type="ECO:0000313" key="8">
    <source>
        <dbReference type="Proteomes" id="UP000070442"/>
    </source>
</evidence>
<keyword evidence="2" id="KW-0813">Transport</keyword>
<dbReference type="InterPro" id="IPR036073">
    <property type="entry name" value="Desulfoferrodoxin_Fe-bd_dom_sf"/>
</dbReference>
<dbReference type="GO" id="GO:0005506">
    <property type="term" value="F:iron ion binding"/>
    <property type="evidence" value="ECO:0007669"/>
    <property type="project" value="InterPro"/>
</dbReference>
<dbReference type="InterPro" id="IPR002742">
    <property type="entry name" value="Desulfoferrodoxin_Fe-bd_dom"/>
</dbReference>
<protein>
    <submittedName>
        <fullName evidence="7">Superoxide reductase</fullName>
    </submittedName>
</protein>
<keyword evidence="5" id="KW-0408">Iron</keyword>
<evidence type="ECO:0000256" key="2">
    <source>
        <dbReference type="ARBA" id="ARBA00022448"/>
    </source>
</evidence>
<evidence type="ECO:0000256" key="4">
    <source>
        <dbReference type="ARBA" id="ARBA00022982"/>
    </source>
</evidence>
<comment type="caution">
    <text evidence="7">The sequence shown here is derived from an EMBL/GenBank/DDBJ whole genome shotgun (WGS) entry which is preliminary data.</text>
</comment>
<feature type="domain" description="Desulfoferrodoxin ferrous iron-binding" evidence="6">
    <location>
        <begin position="11"/>
        <end position="114"/>
    </location>
</feature>
<keyword evidence="8" id="KW-1185">Reference proteome</keyword>
<dbReference type="PANTHER" id="PTHR36541:SF1">
    <property type="entry name" value="SUPEROXIDE REDUCTASE-RELATED"/>
    <property type="match status" value="1"/>
</dbReference>
<accession>A0A134AD00</accession>
<keyword evidence="4" id="KW-0249">Electron transport</keyword>
<dbReference type="Gene3D" id="2.60.40.730">
    <property type="entry name" value="SOR catalytic domain"/>
    <property type="match status" value="1"/>
</dbReference>
<evidence type="ECO:0000256" key="1">
    <source>
        <dbReference type="ARBA" id="ARBA00005941"/>
    </source>
</evidence>
<dbReference type="SUPFAM" id="SSF49367">
    <property type="entry name" value="Superoxide reductase-like"/>
    <property type="match status" value="1"/>
</dbReference>
<dbReference type="PATRIC" id="fig|755172.3.peg.1276"/>
<comment type="similarity">
    <text evidence="1">Belongs to the desulfoferrodoxin family.</text>
</comment>
<dbReference type="InterPro" id="IPR051233">
    <property type="entry name" value="Desulfoferrodoxin_SOR"/>
</dbReference>
<dbReference type="EMBL" id="LSDG01000040">
    <property type="protein sequence ID" value="KXB65587.1"/>
    <property type="molecule type" value="Genomic_DNA"/>
</dbReference>
<dbReference type="RefSeq" id="WP_068368613.1">
    <property type="nucleotide sequence ID" value="NZ_CAIJCT010000007.1"/>
</dbReference>
<evidence type="ECO:0000259" key="6">
    <source>
        <dbReference type="Pfam" id="PF01880"/>
    </source>
</evidence>
<keyword evidence="3" id="KW-0479">Metal-binding</keyword>
<dbReference type="NCBIfam" id="TIGR00332">
    <property type="entry name" value="neela_ferrous"/>
    <property type="match status" value="1"/>
</dbReference>
<gene>
    <name evidence="7" type="ORF">HMPREF1863_01313</name>
</gene>
<dbReference type="PANTHER" id="PTHR36541">
    <property type="entry name" value="SUPEROXIDE REDUCTASE-RELATED"/>
    <property type="match status" value="1"/>
</dbReference>
<name>A0A134AD00_9FIRM</name>
<dbReference type="Pfam" id="PF01880">
    <property type="entry name" value="Desulfoferrodox"/>
    <property type="match status" value="1"/>
</dbReference>